<evidence type="ECO:0000313" key="12">
    <source>
        <dbReference type="Proteomes" id="UP000746747"/>
    </source>
</evidence>
<evidence type="ECO:0000256" key="4">
    <source>
        <dbReference type="ARBA" id="ARBA00022801"/>
    </source>
</evidence>
<dbReference type="InterPro" id="IPR011650">
    <property type="entry name" value="Peptidase_M20_dimer"/>
</dbReference>
<evidence type="ECO:0000256" key="5">
    <source>
        <dbReference type="ARBA" id="ARBA00023049"/>
    </source>
</evidence>
<proteinExistence type="inferred from homology"/>
<keyword evidence="8" id="KW-0464">Manganese</keyword>
<comment type="cofactor">
    <cofactor evidence="8">
        <name>Mn(2+)</name>
        <dbReference type="ChEBI" id="CHEBI:29035"/>
    </cofactor>
    <text evidence="8">Binds 2 manganese ions per subunit.</text>
</comment>
<evidence type="ECO:0000256" key="8">
    <source>
        <dbReference type="PIRSR" id="PIRSR037242-3"/>
    </source>
</evidence>
<evidence type="ECO:0000256" key="3">
    <source>
        <dbReference type="ARBA" id="ARBA00022723"/>
    </source>
</evidence>
<evidence type="ECO:0000256" key="9">
    <source>
        <dbReference type="PIRSR" id="PIRSR037242-4"/>
    </source>
</evidence>
<keyword evidence="2" id="KW-0645">Protease</keyword>
<comment type="similarity">
    <text evidence="1">Belongs to the peptidase M20A family.</text>
</comment>
<dbReference type="SUPFAM" id="SSF53187">
    <property type="entry name" value="Zn-dependent exopeptidases"/>
    <property type="match status" value="1"/>
</dbReference>
<dbReference type="InterPro" id="IPR051458">
    <property type="entry name" value="Cyt/Met_Dipeptidase"/>
</dbReference>
<dbReference type="Pfam" id="PF01546">
    <property type="entry name" value="Peptidase_M20"/>
    <property type="match status" value="1"/>
</dbReference>
<dbReference type="PANTHER" id="PTHR43270:SF4">
    <property type="entry name" value="CARNOSINE DIPEPTIDASE 2, ISOFORM A"/>
    <property type="match status" value="1"/>
</dbReference>
<keyword evidence="5" id="KW-0482">Metalloprotease</keyword>
<feature type="binding site" description="in other chain" evidence="7">
    <location>
        <position position="377"/>
    </location>
    <ligand>
        <name>substrate</name>
        <note>ligand shared between homodimeric partners</note>
    </ligand>
</feature>
<organism evidence="11 12">
    <name type="scientific">Cercopithifilaria johnstoni</name>
    <dbReference type="NCBI Taxonomy" id="2874296"/>
    <lineage>
        <taxon>Eukaryota</taxon>
        <taxon>Metazoa</taxon>
        <taxon>Ecdysozoa</taxon>
        <taxon>Nematoda</taxon>
        <taxon>Chromadorea</taxon>
        <taxon>Rhabditida</taxon>
        <taxon>Spirurina</taxon>
        <taxon>Spiruromorpha</taxon>
        <taxon>Filarioidea</taxon>
        <taxon>Onchocercidae</taxon>
        <taxon>Cercopithifilaria</taxon>
    </lineage>
</organism>
<feature type="site" description="Important for catalytic activity" evidence="9">
    <location>
        <position position="262"/>
    </location>
</feature>
<feature type="binding site" evidence="7">
    <location>
        <position position="364"/>
    </location>
    <ligand>
        <name>substrate</name>
        <note>ligand shared between homodimeric partners</note>
    </ligand>
</feature>
<dbReference type="AlphaFoldDB" id="A0A8J2LQ17"/>
<feature type="binding site" description="in other chain" evidence="7">
    <location>
        <position position="451"/>
    </location>
    <ligand>
        <name>substrate</name>
        <note>ligand shared between homodimeric partners</note>
    </ligand>
</feature>
<sequence length="507" mass="56974">MRRFTLFGDLDKTISGMESGKMRNWTGALVINTIMDFYHKFAREVDANQKKFVERLRKAVAIPSISGQPERRADVLRMVQWTKMQMEELGAKVELCEIGKQTLSDGSGINLPPVLFGTLGNDKDKKTLLIYGHLDVQPAENLDGWNTEPFSLVEKDGKLFGRGSTDDKGPVVAWINALDTLRKCEIPIPVNIKFCFEAMEESGSLGLEEILKKKKDTFLNDINFTCISDSYWLGKNKPCISYGLRGLCYYFIEITGCKQDLHSGVFGGSIYEPMSDLIWVMSQLTDVDGNIMIAGIMDLVAPVTNEEKKLYEALDFDMEEYRADIGAIKLLSDSKEKILMNRWRYPTLSLHGIIGASSGEDAKTVIPGKVIGKFSIRLVPNMEPVKVDSLVMHHLNALWKIRGSPNRFEVKPLHSGVHWVSDFKDPHYQCAARAIRKVYGVEPDYIREGGSIPVTITFQELTRSSVLLLPIGSSDDMAHSQNEKINLINYMEGIKLLGAYILELCNL</sequence>
<keyword evidence="12" id="KW-1185">Reference proteome</keyword>
<feature type="binding site" evidence="8">
    <location>
        <position position="479"/>
    </location>
    <ligand>
        <name>Mn(2+)</name>
        <dbReference type="ChEBI" id="CHEBI:29035"/>
        <label>1</label>
    </ligand>
</feature>
<dbReference type="GO" id="GO:0070573">
    <property type="term" value="F:metallodipeptidase activity"/>
    <property type="evidence" value="ECO:0007669"/>
    <property type="project" value="InterPro"/>
</dbReference>
<dbReference type="CDD" id="cd05676">
    <property type="entry name" value="M20_dipept_like_CNDP"/>
    <property type="match status" value="1"/>
</dbReference>
<comment type="caution">
    <text evidence="11">The sequence shown here is derived from an EMBL/GenBank/DDBJ whole genome shotgun (WGS) entry which is preliminary data.</text>
</comment>
<feature type="active site" description="Proton acceptor" evidence="6">
    <location>
        <position position="200"/>
    </location>
</feature>
<dbReference type="PROSITE" id="PS00759">
    <property type="entry name" value="ARGE_DAPE_CPG2_2"/>
    <property type="match status" value="1"/>
</dbReference>
<reference evidence="11" key="1">
    <citation type="submission" date="2021-09" db="EMBL/GenBank/DDBJ databases">
        <authorList>
            <consortium name="Pathogen Informatics"/>
        </authorList>
    </citation>
    <scope>NUCLEOTIDE SEQUENCE</scope>
</reference>
<feature type="binding site" evidence="8">
    <location>
        <position position="201"/>
    </location>
    <ligand>
        <name>Mn(2+)</name>
        <dbReference type="ChEBI" id="CHEBI:29035"/>
        <label>1</label>
    </ligand>
</feature>
<dbReference type="Gene3D" id="3.40.630.10">
    <property type="entry name" value="Zn peptidases"/>
    <property type="match status" value="1"/>
</dbReference>
<gene>
    <name evidence="11" type="ORF">CJOHNSTONI_LOCUS2745</name>
</gene>
<dbReference type="PANTHER" id="PTHR43270">
    <property type="entry name" value="BETA-ALA-HIS DIPEPTIDASE"/>
    <property type="match status" value="1"/>
</dbReference>
<feature type="domain" description="Peptidase M20 dimerisation" evidence="10">
    <location>
        <begin position="242"/>
        <end position="398"/>
    </location>
</feature>
<feature type="binding site" evidence="8">
    <location>
        <position position="229"/>
    </location>
    <ligand>
        <name>Mn(2+)</name>
        <dbReference type="ChEBI" id="CHEBI:29035"/>
        <label>2</label>
    </ligand>
</feature>
<protein>
    <recommendedName>
        <fullName evidence="10">Peptidase M20 dimerisation domain-containing protein</fullName>
    </recommendedName>
</protein>
<dbReference type="InterPro" id="IPR017153">
    <property type="entry name" value="CNDP/DUG1"/>
</dbReference>
<dbReference type="Pfam" id="PF07687">
    <property type="entry name" value="M20_dimer"/>
    <property type="match status" value="1"/>
</dbReference>
<dbReference type="EMBL" id="CAKAEH010000974">
    <property type="protein sequence ID" value="CAG9532436.1"/>
    <property type="molecule type" value="Genomic_DNA"/>
</dbReference>
<evidence type="ECO:0000313" key="11">
    <source>
        <dbReference type="EMBL" id="CAG9532436.1"/>
    </source>
</evidence>
<feature type="binding site" description="in other chain" evidence="7">
    <location>
        <position position="229"/>
    </location>
    <ligand>
        <name>substrate</name>
        <note>ligand shared between homodimeric partners</note>
    </ligand>
</feature>
<dbReference type="InterPro" id="IPR001261">
    <property type="entry name" value="ArgE/DapE_CS"/>
</dbReference>
<accession>A0A8J2LQ17</accession>
<dbReference type="Proteomes" id="UP000746747">
    <property type="component" value="Unassembled WGS sequence"/>
</dbReference>
<dbReference type="GO" id="GO:0046872">
    <property type="term" value="F:metal ion binding"/>
    <property type="evidence" value="ECO:0007669"/>
    <property type="project" value="UniProtKB-KW"/>
</dbReference>
<feature type="binding site" description="in other chain" evidence="7">
    <location>
        <position position="479"/>
    </location>
    <ligand>
        <name>substrate</name>
        <note>ligand shared between homodimeric partners</note>
    </ligand>
</feature>
<dbReference type="PIRSF" id="PIRSF037242">
    <property type="entry name" value="CNDP_dipeptidase"/>
    <property type="match status" value="1"/>
</dbReference>
<keyword evidence="3 8" id="KW-0479">Metal-binding</keyword>
<name>A0A8J2LQ17_9BILA</name>
<dbReference type="Gene3D" id="3.30.70.360">
    <property type="match status" value="1"/>
</dbReference>
<evidence type="ECO:0000256" key="1">
    <source>
        <dbReference type="ARBA" id="ARBA00006247"/>
    </source>
</evidence>
<evidence type="ECO:0000256" key="7">
    <source>
        <dbReference type="PIRSR" id="PIRSR037242-2"/>
    </source>
</evidence>
<feature type="binding site" evidence="8">
    <location>
        <position position="166"/>
    </location>
    <ligand>
        <name>Mn(2+)</name>
        <dbReference type="ChEBI" id="CHEBI:29035"/>
        <label>2</label>
    </ligand>
</feature>
<keyword evidence="4" id="KW-0378">Hydrolase</keyword>
<dbReference type="InterPro" id="IPR002933">
    <property type="entry name" value="Peptidase_M20"/>
</dbReference>
<dbReference type="GO" id="GO:0006508">
    <property type="term" value="P:proteolysis"/>
    <property type="evidence" value="ECO:0007669"/>
    <property type="project" value="UniProtKB-KW"/>
</dbReference>
<evidence type="ECO:0000256" key="2">
    <source>
        <dbReference type="ARBA" id="ARBA00022670"/>
    </source>
</evidence>
<feature type="binding site" evidence="7">
    <location>
        <position position="262"/>
    </location>
    <ligand>
        <name>substrate</name>
        <note>ligand shared between homodimeric partners</note>
    </ligand>
</feature>
<feature type="active site" evidence="6">
    <location>
        <position position="135"/>
    </location>
</feature>
<dbReference type="OrthoDB" id="7832001at2759"/>
<feature type="binding site" evidence="8">
    <location>
        <position position="166"/>
    </location>
    <ligand>
        <name>Mn(2+)</name>
        <dbReference type="ChEBI" id="CHEBI:29035"/>
        <label>1</label>
    </ligand>
</feature>
<evidence type="ECO:0000259" key="10">
    <source>
        <dbReference type="Pfam" id="PF07687"/>
    </source>
</evidence>
<feature type="binding site" evidence="8">
    <location>
        <position position="133"/>
    </location>
    <ligand>
        <name>Mn(2+)</name>
        <dbReference type="ChEBI" id="CHEBI:29035"/>
        <label>2</label>
    </ligand>
</feature>
<evidence type="ECO:0000256" key="6">
    <source>
        <dbReference type="PIRSR" id="PIRSR037242-1"/>
    </source>
</evidence>